<dbReference type="PANTHER" id="PTHR12412:SF2">
    <property type="entry name" value="NUCLEAR CAP-BINDING PROTEIN SUBUNIT 1"/>
    <property type="match status" value="1"/>
</dbReference>
<dbReference type="GO" id="GO:0000339">
    <property type="term" value="F:RNA cap binding"/>
    <property type="evidence" value="ECO:0007669"/>
    <property type="project" value="InterPro"/>
</dbReference>
<dbReference type="PANTHER" id="PTHR12412">
    <property type="entry name" value="CAP BINDING PROTEIN"/>
    <property type="match status" value="1"/>
</dbReference>
<feature type="domain" description="MIF4G-like type 1" evidence="1">
    <location>
        <begin position="314"/>
        <end position="495"/>
    </location>
</feature>
<evidence type="ECO:0008006" key="5">
    <source>
        <dbReference type="Google" id="ProtNLM"/>
    </source>
</evidence>
<organism evidence="3 4">
    <name type="scientific">Phellinidium pouzarii</name>
    <dbReference type="NCBI Taxonomy" id="167371"/>
    <lineage>
        <taxon>Eukaryota</taxon>
        <taxon>Fungi</taxon>
        <taxon>Dikarya</taxon>
        <taxon>Basidiomycota</taxon>
        <taxon>Agaricomycotina</taxon>
        <taxon>Agaricomycetes</taxon>
        <taxon>Hymenochaetales</taxon>
        <taxon>Hymenochaetaceae</taxon>
        <taxon>Phellinidium</taxon>
    </lineage>
</organism>
<dbReference type="InterPro" id="IPR016024">
    <property type="entry name" value="ARM-type_fold"/>
</dbReference>
<dbReference type="InterPro" id="IPR015174">
    <property type="entry name" value="MIF4G-like_typ-2"/>
</dbReference>
<dbReference type="Pfam" id="PF09090">
    <property type="entry name" value="MIF4G_like_2"/>
    <property type="match status" value="1"/>
</dbReference>
<sequence length="858" mass="96261">MLTRKEPPVLARYDYDDRIGREAFETPEERLRTSVVRFGEVDADQEVSKVAREIRDQHASSPSIPAISEGFRIGVTEEPFKIPHYAALLRALDETPEIDADTMFGKQVLDDFWKGFQAFLDKLAWREVRLCVHFFAHLTSAQVISASSMLSLLQSFTAVLEEFGASHSRAKNAALCAAEGLMRAGPELKKHSSSEVSAIIAAIHAYADMSSGSKLLTSPLVLDNAIEILKALDESGFSESASSFIHPYDPKTEGFPPYFDLPSVLVPPEAMELETLTDGTDDNVPVLRNEEWPEYRLRLFDNNVTANTATTLGYAVNTLLSDVIDIFEVNRKDCARLLLEMPKWLPPGTFKARPGVPSENNDAVGPAWQLESCVMENILAKLFVLPRATHRSVYYIALITELCKLQPSTTGPAVGKSIRRLYNLVGDGLDVEIAHRFTEWFATHMSNFGFQWVWKEWIPDLSLTTHHPKRNFIRRAIEIEIRLAYFDRVQKSLPEPFQAVGADALPDQAPGPAFDYDDPLKPHHDAAQSILNLLRGRAKADDINAHIETLKNNIAETSEGEVHVDSVVRVITMQSLLHIGARSFSHFLNAIERYLPVLRALATSGDAKADVLQAAADFWRRNPQMVRIVFDKLMQYQIVDPSDVIAWAFSSNSKSDVPVHVDTFRWEIIEGALDKANGRVVVARKKVSALRKEEDDSRAREKASGNMEVDAEGTYPFEIRLIRIDTFLAVLEKPAEDSPALATATKAYSTLTREQRAVLSKTLNEFVSVLGETNSILTESAWYNRANWSNMDWDAWSTWGWYRNFCRMYAPYLRSYSTALGTIAFAKIEASTDGASLLLKRVWNVIAARLCMNDIAIR</sequence>
<dbReference type="Gene3D" id="1.25.40.180">
    <property type="match status" value="3"/>
</dbReference>
<dbReference type="AlphaFoldDB" id="A0A4V3XDW6"/>
<dbReference type="Pfam" id="PF09088">
    <property type="entry name" value="MIF4G_like"/>
    <property type="match status" value="1"/>
</dbReference>
<name>A0A4V3XDW6_9AGAM</name>
<feature type="domain" description="MIF4G-like type 2" evidence="2">
    <location>
        <begin position="514"/>
        <end position="813"/>
    </location>
</feature>
<dbReference type="GO" id="GO:0000184">
    <property type="term" value="P:nuclear-transcribed mRNA catabolic process, nonsense-mediated decay"/>
    <property type="evidence" value="ECO:0007669"/>
    <property type="project" value="TreeGrafter"/>
</dbReference>
<proteinExistence type="predicted"/>
<dbReference type="InterPro" id="IPR015172">
    <property type="entry name" value="MIF4G-like_typ-1"/>
</dbReference>
<reference evidence="3 4" key="1">
    <citation type="submission" date="2019-02" db="EMBL/GenBank/DDBJ databases">
        <title>Genome sequencing of the rare red list fungi Phellinidium pouzarii.</title>
        <authorList>
            <person name="Buettner E."/>
            <person name="Kellner H."/>
        </authorList>
    </citation>
    <scope>NUCLEOTIDE SEQUENCE [LARGE SCALE GENOMIC DNA]</scope>
    <source>
        <strain evidence="3 4">DSM 108285</strain>
    </source>
</reference>
<keyword evidence="4" id="KW-1185">Reference proteome</keyword>
<evidence type="ECO:0000259" key="1">
    <source>
        <dbReference type="Pfam" id="PF09088"/>
    </source>
</evidence>
<protein>
    <recommendedName>
        <fullName evidence="5">MIF4G domain-containing protein</fullName>
    </recommendedName>
</protein>
<dbReference type="InterPro" id="IPR027159">
    <property type="entry name" value="CBP80"/>
</dbReference>
<comment type="caution">
    <text evidence="3">The sequence shown here is derived from an EMBL/GenBank/DDBJ whole genome shotgun (WGS) entry which is preliminary data.</text>
</comment>
<dbReference type="Proteomes" id="UP000308199">
    <property type="component" value="Unassembled WGS sequence"/>
</dbReference>
<dbReference type="OrthoDB" id="10252707at2759"/>
<dbReference type="GO" id="GO:0005846">
    <property type="term" value="C:nuclear cap binding complex"/>
    <property type="evidence" value="ECO:0007669"/>
    <property type="project" value="InterPro"/>
</dbReference>
<evidence type="ECO:0000259" key="2">
    <source>
        <dbReference type="Pfam" id="PF09090"/>
    </source>
</evidence>
<dbReference type="SUPFAM" id="SSF48371">
    <property type="entry name" value="ARM repeat"/>
    <property type="match status" value="3"/>
</dbReference>
<dbReference type="GO" id="GO:0005634">
    <property type="term" value="C:nucleus"/>
    <property type="evidence" value="ECO:0007669"/>
    <property type="project" value="TreeGrafter"/>
</dbReference>
<dbReference type="GO" id="GO:0003729">
    <property type="term" value="F:mRNA binding"/>
    <property type="evidence" value="ECO:0007669"/>
    <property type="project" value="TreeGrafter"/>
</dbReference>
<accession>A0A4V3XDW6</accession>
<evidence type="ECO:0000313" key="3">
    <source>
        <dbReference type="EMBL" id="THH11263.1"/>
    </source>
</evidence>
<evidence type="ECO:0000313" key="4">
    <source>
        <dbReference type="Proteomes" id="UP000308199"/>
    </source>
</evidence>
<dbReference type="GO" id="GO:0006406">
    <property type="term" value="P:mRNA export from nucleus"/>
    <property type="evidence" value="ECO:0007669"/>
    <property type="project" value="InterPro"/>
</dbReference>
<gene>
    <name evidence="3" type="ORF">EW145_g774</name>
</gene>
<dbReference type="EMBL" id="SGPK01000017">
    <property type="protein sequence ID" value="THH11263.1"/>
    <property type="molecule type" value="Genomic_DNA"/>
</dbReference>